<keyword evidence="6 9" id="KW-0472">Membrane</keyword>
<evidence type="ECO:0000256" key="9">
    <source>
        <dbReference type="SAM" id="Phobius"/>
    </source>
</evidence>
<feature type="region of interest" description="Disordered" evidence="8">
    <location>
        <begin position="1"/>
        <end position="57"/>
    </location>
</feature>
<evidence type="ECO:0000256" key="4">
    <source>
        <dbReference type="ARBA" id="ARBA00022692"/>
    </source>
</evidence>
<dbReference type="PRINTS" id="PR00171">
    <property type="entry name" value="SUGRTRNSPORT"/>
</dbReference>
<feature type="transmembrane region" description="Helical" evidence="9">
    <location>
        <begin position="450"/>
        <end position="472"/>
    </location>
</feature>
<dbReference type="GO" id="GO:0015798">
    <property type="term" value="P:myo-inositol transport"/>
    <property type="evidence" value="ECO:0007669"/>
    <property type="project" value="UniProtKB-ARBA"/>
</dbReference>
<proteinExistence type="inferred from homology"/>
<evidence type="ECO:0000256" key="3">
    <source>
        <dbReference type="ARBA" id="ARBA00022448"/>
    </source>
</evidence>
<feature type="domain" description="Major facilitator superfamily (MFS) profile" evidence="10">
    <location>
        <begin position="129"/>
        <end position="571"/>
    </location>
</feature>
<name>A0A3N4IJI0_ASCIM</name>
<dbReference type="InterPro" id="IPR020846">
    <property type="entry name" value="MFS_dom"/>
</dbReference>
<sequence>MGRDSGSDSGKDSFTGSYTENIGRRRHGGASSSVDPIPGPRSVLINRPEQRPKLENPLDGLTAEQLRERGRNYALNNGMGDMVDLFEAGAVVAADPNNFEAMDIPAAYKDALRIEVTHKWKQPKALWHLVVMCSVAAAVQGMDETVINGAQLFFRDQFGIGGSDSRSQFLLGLVNSSPYLACALIGCWLTDPLNQAFGRKWTIFLTCLISGLSCLWQGFTNSWQHLFIARFILGLGIGPKSSTVPIYAAECAPPKIRGALVMMWQMFTAFGIMVGFVADLAFYEVKSESIPDLNWRLMLASAAIPAFVVCTQVYFCPESPRFYMSKKVPEHRKAFESLAMIRLSKIQAARDVFYMHTLLEAEKTIKRGKWRILELFTVPRNRRAMIGSEIVMFMQQFCGINVIAYYSAVIFVEGGVSEHMSLVCSLIFGVINFLFAIPAVYTIDTFGRRNLLLTTFPLMFLALLFTGCSFWIPNETLRIGCVASGIYLFTMVYSPGAGPVPFTYSAEAYPLYVRGLGMSLATATTWGFNWVLAISWPNLLGALKPQGAFIYYALWNIVGFFLVLFFLPETKGKTLEELDLVFGVSTRKHAAYGARQIPFFIKRYILGDKDVMPEKLYDEPEDDTVQYNERGSLDISNEAAALMRSP</sequence>
<dbReference type="FunFam" id="1.20.1250.20:FF:000100">
    <property type="entry name" value="MFS sugar transporter, putative"/>
    <property type="match status" value="1"/>
</dbReference>
<dbReference type="NCBIfam" id="TIGR00879">
    <property type="entry name" value="SP"/>
    <property type="match status" value="1"/>
</dbReference>
<dbReference type="PANTHER" id="PTHR48020">
    <property type="entry name" value="PROTON MYO-INOSITOL COTRANSPORTER"/>
    <property type="match status" value="1"/>
</dbReference>
<evidence type="ECO:0000256" key="2">
    <source>
        <dbReference type="ARBA" id="ARBA00010992"/>
    </source>
</evidence>
<comment type="similarity">
    <text evidence="2 7">Belongs to the major facilitator superfamily. Sugar transporter (TC 2.A.1.1) family.</text>
</comment>
<dbReference type="InterPro" id="IPR036259">
    <property type="entry name" value="MFS_trans_sf"/>
</dbReference>
<feature type="transmembrane region" description="Helical" evidence="9">
    <location>
        <begin position="420"/>
        <end position="443"/>
    </location>
</feature>
<dbReference type="InterPro" id="IPR050814">
    <property type="entry name" value="Myo-inositol_Transporter"/>
</dbReference>
<dbReference type="AlphaFoldDB" id="A0A3N4IJI0"/>
<dbReference type="PROSITE" id="PS50850">
    <property type="entry name" value="MFS"/>
    <property type="match status" value="1"/>
</dbReference>
<evidence type="ECO:0000313" key="11">
    <source>
        <dbReference type="EMBL" id="RPA86302.1"/>
    </source>
</evidence>
<keyword evidence="4 9" id="KW-0812">Transmembrane</keyword>
<gene>
    <name evidence="11" type="ORF">BJ508DRAFT_411465</name>
</gene>
<feature type="transmembrane region" description="Helical" evidence="9">
    <location>
        <begin position="484"/>
        <end position="504"/>
    </location>
</feature>
<evidence type="ECO:0000256" key="1">
    <source>
        <dbReference type="ARBA" id="ARBA00004141"/>
    </source>
</evidence>
<keyword evidence="5 9" id="KW-1133">Transmembrane helix</keyword>
<dbReference type="InterPro" id="IPR005828">
    <property type="entry name" value="MFS_sugar_transport-like"/>
</dbReference>
<evidence type="ECO:0000259" key="10">
    <source>
        <dbReference type="PROSITE" id="PS50850"/>
    </source>
</evidence>
<keyword evidence="3 7" id="KW-0813">Transport</keyword>
<feature type="transmembrane region" description="Helical" evidence="9">
    <location>
        <begin position="125"/>
        <end position="142"/>
    </location>
</feature>
<evidence type="ECO:0000256" key="7">
    <source>
        <dbReference type="RuleBase" id="RU003346"/>
    </source>
</evidence>
<evidence type="ECO:0000256" key="5">
    <source>
        <dbReference type="ARBA" id="ARBA00022989"/>
    </source>
</evidence>
<feature type="transmembrane region" description="Helical" evidence="9">
    <location>
        <begin position="201"/>
        <end position="219"/>
    </location>
</feature>
<feature type="transmembrane region" description="Helical" evidence="9">
    <location>
        <begin position="169"/>
        <end position="189"/>
    </location>
</feature>
<dbReference type="OrthoDB" id="5290825at2759"/>
<evidence type="ECO:0000256" key="6">
    <source>
        <dbReference type="ARBA" id="ARBA00023136"/>
    </source>
</evidence>
<dbReference type="PANTHER" id="PTHR48020:SF25">
    <property type="entry name" value="SUGAR TRANSPORTER, PUTATIVE (AFU_ORTHOLOGUE AFUA_7G05830)-RELATED"/>
    <property type="match status" value="1"/>
</dbReference>
<reference evidence="11 12" key="1">
    <citation type="journal article" date="2018" name="Nat. Ecol. Evol.">
        <title>Pezizomycetes genomes reveal the molecular basis of ectomycorrhizal truffle lifestyle.</title>
        <authorList>
            <person name="Murat C."/>
            <person name="Payen T."/>
            <person name="Noel B."/>
            <person name="Kuo A."/>
            <person name="Morin E."/>
            <person name="Chen J."/>
            <person name="Kohler A."/>
            <person name="Krizsan K."/>
            <person name="Balestrini R."/>
            <person name="Da Silva C."/>
            <person name="Montanini B."/>
            <person name="Hainaut M."/>
            <person name="Levati E."/>
            <person name="Barry K.W."/>
            <person name="Belfiori B."/>
            <person name="Cichocki N."/>
            <person name="Clum A."/>
            <person name="Dockter R.B."/>
            <person name="Fauchery L."/>
            <person name="Guy J."/>
            <person name="Iotti M."/>
            <person name="Le Tacon F."/>
            <person name="Lindquist E.A."/>
            <person name="Lipzen A."/>
            <person name="Malagnac F."/>
            <person name="Mello A."/>
            <person name="Molinier V."/>
            <person name="Miyauchi S."/>
            <person name="Poulain J."/>
            <person name="Riccioni C."/>
            <person name="Rubini A."/>
            <person name="Sitrit Y."/>
            <person name="Splivallo R."/>
            <person name="Traeger S."/>
            <person name="Wang M."/>
            <person name="Zifcakova L."/>
            <person name="Wipf D."/>
            <person name="Zambonelli A."/>
            <person name="Paolocci F."/>
            <person name="Nowrousian M."/>
            <person name="Ottonello S."/>
            <person name="Baldrian P."/>
            <person name="Spatafora J.W."/>
            <person name="Henrissat B."/>
            <person name="Nagy L.G."/>
            <person name="Aury J.M."/>
            <person name="Wincker P."/>
            <person name="Grigoriev I.V."/>
            <person name="Bonfante P."/>
            <person name="Martin F.M."/>
        </authorList>
    </citation>
    <scope>NUCLEOTIDE SEQUENCE [LARGE SCALE GENOMIC DNA]</scope>
    <source>
        <strain evidence="11 12">RN42</strain>
    </source>
</reference>
<feature type="transmembrane region" description="Helical" evidence="9">
    <location>
        <begin position="295"/>
        <end position="316"/>
    </location>
</feature>
<evidence type="ECO:0000256" key="8">
    <source>
        <dbReference type="SAM" id="MobiDB-lite"/>
    </source>
</evidence>
<feature type="transmembrane region" description="Helical" evidence="9">
    <location>
        <begin position="390"/>
        <end position="408"/>
    </location>
</feature>
<dbReference type="GO" id="GO:0016020">
    <property type="term" value="C:membrane"/>
    <property type="evidence" value="ECO:0007669"/>
    <property type="project" value="UniProtKB-SubCell"/>
</dbReference>
<feature type="transmembrane region" description="Helical" evidence="9">
    <location>
        <begin position="260"/>
        <end position="283"/>
    </location>
</feature>
<dbReference type="GO" id="GO:0015791">
    <property type="term" value="P:polyol transmembrane transport"/>
    <property type="evidence" value="ECO:0007669"/>
    <property type="project" value="UniProtKB-ARBA"/>
</dbReference>
<dbReference type="GO" id="GO:0022857">
    <property type="term" value="F:transmembrane transporter activity"/>
    <property type="evidence" value="ECO:0007669"/>
    <property type="project" value="InterPro"/>
</dbReference>
<dbReference type="Gene3D" id="1.20.1250.20">
    <property type="entry name" value="MFS general substrate transporter like domains"/>
    <property type="match status" value="1"/>
</dbReference>
<feature type="transmembrane region" description="Helical" evidence="9">
    <location>
        <begin position="516"/>
        <end position="536"/>
    </location>
</feature>
<feature type="compositionally biased region" description="Basic and acidic residues" evidence="8">
    <location>
        <begin position="1"/>
        <end position="11"/>
    </location>
</feature>
<feature type="transmembrane region" description="Helical" evidence="9">
    <location>
        <begin position="548"/>
        <end position="567"/>
    </location>
</feature>
<dbReference type="EMBL" id="ML119650">
    <property type="protein sequence ID" value="RPA86302.1"/>
    <property type="molecule type" value="Genomic_DNA"/>
</dbReference>
<organism evidence="11 12">
    <name type="scientific">Ascobolus immersus RN42</name>
    <dbReference type="NCBI Taxonomy" id="1160509"/>
    <lineage>
        <taxon>Eukaryota</taxon>
        <taxon>Fungi</taxon>
        <taxon>Dikarya</taxon>
        <taxon>Ascomycota</taxon>
        <taxon>Pezizomycotina</taxon>
        <taxon>Pezizomycetes</taxon>
        <taxon>Pezizales</taxon>
        <taxon>Ascobolaceae</taxon>
        <taxon>Ascobolus</taxon>
    </lineage>
</organism>
<dbReference type="Pfam" id="PF00083">
    <property type="entry name" value="Sugar_tr"/>
    <property type="match status" value="1"/>
</dbReference>
<comment type="subcellular location">
    <subcellularLocation>
        <location evidence="1">Membrane</location>
        <topology evidence="1">Multi-pass membrane protein</topology>
    </subcellularLocation>
</comment>
<protein>
    <recommendedName>
        <fullName evidence="10">Major facilitator superfamily (MFS) profile domain-containing protein</fullName>
    </recommendedName>
</protein>
<keyword evidence="12" id="KW-1185">Reference proteome</keyword>
<dbReference type="Proteomes" id="UP000275078">
    <property type="component" value="Unassembled WGS sequence"/>
</dbReference>
<dbReference type="STRING" id="1160509.A0A3N4IJI0"/>
<evidence type="ECO:0000313" key="12">
    <source>
        <dbReference type="Proteomes" id="UP000275078"/>
    </source>
</evidence>
<dbReference type="InterPro" id="IPR003663">
    <property type="entry name" value="Sugar/inositol_transpt"/>
</dbReference>
<feature type="transmembrane region" description="Helical" evidence="9">
    <location>
        <begin position="225"/>
        <end position="248"/>
    </location>
</feature>
<accession>A0A3N4IJI0</accession>
<dbReference type="SUPFAM" id="SSF103473">
    <property type="entry name" value="MFS general substrate transporter"/>
    <property type="match status" value="1"/>
</dbReference>